<evidence type="ECO:0000256" key="4">
    <source>
        <dbReference type="ARBA" id="ARBA00022670"/>
    </source>
</evidence>
<keyword evidence="5 9" id="KW-0479">Metal-binding</keyword>
<evidence type="ECO:0000259" key="10">
    <source>
        <dbReference type="Pfam" id="PF01432"/>
    </source>
</evidence>
<dbReference type="Gene3D" id="1.20.1050.40">
    <property type="entry name" value="Endopeptidase. Chain P, domain 1"/>
    <property type="match status" value="1"/>
</dbReference>
<dbReference type="PANTHER" id="PTHR11804:SF84">
    <property type="entry name" value="SACCHAROLYSIN"/>
    <property type="match status" value="1"/>
</dbReference>
<organism evidence="11 12">
    <name type="scientific">Yarrowia lipolytica</name>
    <name type="common">Candida lipolytica</name>
    <dbReference type="NCBI Taxonomy" id="4952"/>
    <lineage>
        <taxon>Eukaryota</taxon>
        <taxon>Fungi</taxon>
        <taxon>Dikarya</taxon>
        <taxon>Ascomycota</taxon>
        <taxon>Saccharomycotina</taxon>
        <taxon>Dipodascomycetes</taxon>
        <taxon>Dipodascales</taxon>
        <taxon>Dipodascales incertae sedis</taxon>
        <taxon>Yarrowia</taxon>
    </lineage>
</organism>
<dbReference type="GO" id="GO:0006518">
    <property type="term" value="P:peptide metabolic process"/>
    <property type="evidence" value="ECO:0007669"/>
    <property type="project" value="TreeGrafter"/>
</dbReference>
<gene>
    <name evidence="11" type="ORF">YALI1_F27871g</name>
</gene>
<dbReference type="GO" id="GO:0005758">
    <property type="term" value="C:mitochondrial intermembrane space"/>
    <property type="evidence" value="ECO:0007669"/>
    <property type="project" value="TreeGrafter"/>
</dbReference>
<keyword evidence="4 9" id="KW-0645">Protease</keyword>
<dbReference type="GeneID" id="2908940"/>
<dbReference type="InterPro" id="IPR024080">
    <property type="entry name" value="Neurolysin/TOP_N"/>
</dbReference>
<feature type="domain" description="Peptidase M3A/M3B catalytic" evidence="10">
    <location>
        <begin position="295"/>
        <end position="754"/>
    </location>
</feature>
<evidence type="ECO:0000256" key="3">
    <source>
        <dbReference type="ARBA" id="ARBA00022490"/>
    </source>
</evidence>
<comment type="similarity">
    <text evidence="2 9">Belongs to the peptidase M3 family.</text>
</comment>
<evidence type="ECO:0000256" key="9">
    <source>
        <dbReference type="RuleBase" id="RU003435"/>
    </source>
</evidence>
<dbReference type="FunFam" id="1.20.1050.40:FF:000001">
    <property type="entry name" value="Thimet oligopeptidase 1"/>
    <property type="match status" value="1"/>
</dbReference>
<dbReference type="InterPro" id="IPR024079">
    <property type="entry name" value="MetalloPept_cat_dom_sf"/>
</dbReference>
<evidence type="ECO:0000256" key="6">
    <source>
        <dbReference type="ARBA" id="ARBA00022801"/>
    </source>
</evidence>
<protein>
    <recommendedName>
        <fullName evidence="10">Peptidase M3A/M3B catalytic domain-containing protein</fullName>
    </recommendedName>
</protein>
<dbReference type="AlphaFoldDB" id="A0A1D8NPD3"/>
<keyword evidence="8 9" id="KW-0482">Metalloprotease</keyword>
<proteinExistence type="inferred from homology"/>
<dbReference type="Gene3D" id="3.40.390.10">
    <property type="entry name" value="Collagenase (Catalytic Domain)"/>
    <property type="match status" value="1"/>
</dbReference>
<evidence type="ECO:0000256" key="2">
    <source>
        <dbReference type="ARBA" id="ARBA00006040"/>
    </source>
</evidence>
<evidence type="ECO:0000256" key="7">
    <source>
        <dbReference type="ARBA" id="ARBA00022833"/>
    </source>
</evidence>
<sequence length="757" mass="86478">MLRHGTRVNLILRHSPHLPPRTAPTLHRYITTRVSVQAPAKVNCTRPTTTTTSRVPKFASRTLATTSTPPDLASVIAAVKMSTPPQQPPNWKYTPEEVKKSANDMAASFKKLDDQIGAIPIEEATYENTIVPQLELENTTALPRNQLTFFQHVSADKELREASAEAEKILMDASVESTMRHDVFQRVEAVHKQLEELKKTLDPEYIRAIEKMYKGYVRSGLGLPEETRKEVEALNKRKGELAIKFSNNLSNDTSFLAFTAEELEGVPKDVTDGFEKTEDGKLKMTFQYPDLFPVLRSAKNPEVRKKAFLGDQNRVKDLNTPLLKETVEIRTKLANLLGYRHHCDYVLEDRMAKKYENVMPFLEDLKERIKPQGEKDIAELLPIKKADYEAQGKSADYKDVLYVWETRYYLNKLLEDQFKIDQEKIAEYFPLQNVLDKSLAFFENLFSLKFVETPKDQASTWHEDVKQYAVWKYDTAEPVFVGWFYLDLHPRPNKYGHAANFGIGPGFTDLKDGSRTYPATSLVCNFTKPTAEKPSLLKHSEVTTFFHELGHGIHDLMGTTKLSRFHGTSVSWDFVECPSQMLEFWTWEPEQIKHFSAHYKDGSKMSDETIKSLVATKHVCDGLHYLRQVHFAMFDFGLHNKGIKDTPADLDKTWNDMREEIALVKNDGESMAGYSTFGHIMGGYDSGYYGYLWSEVFAADIYYTRFKDDPMSTKSGLDYRKAILDRGGSRDEIEGLKEVLGREPNNDAFLKELGIAA</sequence>
<dbReference type="InterPro" id="IPR001567">
    <property type="entry name" value="Pept_M3A_M3B_dom"/>
</dbReference>
<dbReference type="RefSeq" id="XP_505688.2">
    <property type="nucleotide sequence ID" value="XM_505688.3"/>
</dbReference>
<dbReference type="EMBL" id="CP017558">
    <property type="protein sequence ID" value="AOW07496.1"/>
    <property type="molecule type" value="Genomic_DNA"/>
</dbReference>
<keyword evidence="6 9" id="KW-0378">Hydrolase</keyword>
<dbReference type="VEuPathDB" id="FungiDB:YALI0_F20988g"/>
<keyword evidence="3" id="KW-0963">Cytoplasm</keyword>
<dbReference type="GO" id="GO:0046872">
    <property type="term" value="F:metal ion binding"/>
    <property type="evidence" value="ECO:0007669"/>
    <property type="project" value="UniProtKB-UniRule"/>
</dbReference>
<dbReference type="VEuPathDB" id="FungiDB:YALI1_F27871g"/>
<dbReference type="GO" id="GO:0006508">
    <property type="term" value="P:proteolysis"/>
    <property type="evidence" value="ECO:0007669"/>
    <property type="project" value="UniProtKB-KW"/>
</dbReference>
<dbReference type="Gene3D" id="1.10.1370.10">
    <property type="entry name" value="Neurolysin, domain 3"/>
    <property type="match status" value="1"/>
</dbReference>
<accession>A0A1D8NPD3</accession>
<dbReference type="InterPro" id="IPR045090">
    <property type="entry name" value="Pept_M3A_M3B"/>
</dbReference>
<evidence type="ECO:0000256" key="5">
    <source>
        <dbReference type="ARBA" id="ARBA00022723"/>
    </source>
</evidence>
<dbReference type="SUPFAM" id="SSF55486">
    <property type="entry name" value="Metalloproteases ('zincins'), catalytic domain"/>
    <property type="match status" value="1"/>
</dbReference>
<dbReference type="KEGG" id="yli:2908940"/>
<evidence type="ECO:0000256" key="1">
    <source>
        <dbReference type="ARBA" id="ARBA00004496"/>
    </source>
</evidence>
<dbReference type="PANTHER" id="PTHR11804">
    <property type="entry name" value="PROTEASE M3 THIMET OLIGOPEPTIDASE-RELATED"/>
    <property type="match status" value="1"/>
</dbReference>
<evidence type="ECO:0000313" key="11">
    <source>
        <dbReference type="EMBL" id="AOW07496.1"/>
    </source>
</evidence>
<dbReference type="GO" id="GO:0004222">
    <property type="term" value="F:metalloendopeptidase activity"/>
    <property type="evidence" value="ECO:0007669"/>
    <property type="project" value="InterPro"/>
</dbReference>
<dbReference type="Pfam" id="PF01432">
    <property type="entry name" value="Peptidase_M3"/>
    <property type="match status" value="1"/>
</dbReference>
<dbReference type="InterPro" id="IPR024077">
    <property type="entry name" value="Neurolysin/TOP_dom2"/>
</dbReference>
<dbReference type="CDD" id="cd06455">
    <property type="entry name" value="M3A_TOP"/>
    <property type="match status" value="1"/>
</dbReference>
<comment type="subcellular location">
    <subcellularLocation>
        <location evidence="1">Cytoplasm</location>
    </subcellularLocation>
</comment>
<dbReference type="FunFam" id="3.40.390.10:FF:000006">
    <property type="entry name" value="Thimet oligopeptidase 1"/>
    <property type="match status" value="1"/>
</dbReference>
<dbReference type="eggNOG" id="KOG2089">
    <property type="taxonomic scope" value="Eukaryota"/>
</dbReference>
<name>A0A1D8NPD3_YARLL</name>
<comment type="cofactor">
    <cofactor evidence="9">
        <name>Zn(2+)</name>
        <dbReference type="ChEBI" id="CHEBI:29105"/>
    </cofactor>
    <text evidence="9">Binds 1 zinc ion.</text>
</comment>
<dbReference type="Proteomes" id="UP000182444">
    <property type="component" value="Chromosome 1F"/>
</dbReference>
<reference evidence="11 12" key="1">
    <citation type="journal article" date="2016" name="PLoS ONE">
        <title>Sequence Assembly of Yarrowia lipolytica Strain W29/CLIB89 Shows Transposable Element Diversity.</title>
        <authorList>
            <person name="Magnan C."/>
            <person name="Yu J."/>
            <person name="Chang I."/>
            <person name="Jahn E."/>
            <person name="Kanomata Y."/>
            <person name="Wu J."/>
            <person name="Zeller M."/>
            <person name="Oakes M."/>
            <person name="Baldi P."/>
            <person name="Sandmeyer S."/>
        </authorList>
    </citation>
    <scope>NUCLEOTIDE SEQUENCE [LARGE SCALE GENOMIC DNA]</scope>
    <source>
        <strain evidence="12">CLIB89(W29)</strain>
    </source>
</reference>
<evidence type="ECO:0000256" key="8">
    <source>
        <dbReference type="ARBA" id="ARBA00023049"/>
    </source>
</evidence>
<keyword evidence="7 9" id="KW-0862">Zinc</keyword>
<evidence type="ECO:0000313" key="12">
    <source>
        <dbReference type="Proteomes" id="UP000182444"/>
    </source>
</evidence>